<feature type="domain" description="DUF3502" evidence="1">
    <location>
        <begin position="416"/>
        <end position="485"/>
    </location>
</feature>
<dbReference type="SUPFAM" id="SSF53850">
    <property type="entry name" value="Periplasmic binding protein-like II"/>
    <property type="match status" value="1"/>
</dbReference>
<dbReference type="Proteomes" id="UP001470752">
    <property type="component" value="Unassembled WGS sequence"/>
</dbReference>
<dbReference type="Gene3D" id="3.40.190.10">
    <property type="entry name" value="Periplasmic binding protein-like II"/>
    <property type="match status" value="1"/>
</dbReference>
<dbReference type="InterPro" id="IPR050490">
    <property type="entry name" value="Bact_solute-bd_prot1"/>
</dbReference>
<dbReference type="EMBL" id="JBBNFW010000170">
    <property type="protein sequence ID" value="MEQ2413416.1"/>
    <property type="molecule type" value="Genomic_DNA"/>
</dbReference>
<keyword evidence="3" id="KW-1185">Reference proteome</keyword>
<dbReference type="PANTHER" id="PTHR43649">
    <property type="entry name" value="ARABINOSE-BINDING PROTEIN-RELATED"/>
    <property type="match status" value="1"/>
</dbReference>
<proteinExistence type="predicted"/>
<evidence type="ECO:0000259" key="1">
    <source>
        <dbReference type="Pfam" id="PF12010"/>
    </source>
</evidence>
<name>A0ABV1CLX3_9FIRM</name>
<dbReference type="InterPro" id="IPR006059">
    <property type="entry name" value="SBP"/>
</dbReference>
<reference evidence="2 3" key="1">
    <citation type="submission" date="2024-04" db="EMBL/GenBank/DDBJ databases">
        <title>Human intestinal bacterial collection.</title>
        <authorList>
            <person name="Pauvert C."/>
            <person name="Hitch T.C.A."/>
            <person name="Clavel T."/>
        </authorList>
    </citation>
    <scope>NUCLEOTIDE SEQUENCE [LARGE SCALE GENOMIC DNA]</scope>
    <source>
        <strain evidence="2 3">CLA-AA-H161</strain>
    </source>
</reference>
<dbReference type="Pfam" id="PF12010">
    <property type="entry name" value="DUF3502"/>
    <property type="match status" value="1"/>
</dbReference>
<dbReference type="Pfam" id="PF01547">
    <property type="entry name" value="SBP_bac_1"/>
    <property type="match status" value="1"/>
</dbReference>
<evidence type="ECO:0000313" key="2">
    <source>
        <dbReference type="EMBL" id="MEQ2413416.1"/>
    </source>
</evidence>
<dbReference type="RefSeq" id="WP_349083745.1">
    <property type="nucleotide sequence ID" value="NZ_JBBNFW010000170.1"/>
</dbReference>
<organism evidence="2 3">
    <name type="scientific">Blautia acetigignens</name>
    <dbReference type="NCBI Taxonomy" id="2981783"/>
    <lineage>
        <taxon>Bacteria</taxon>
        <taxon>Bacillati</taxon>
        <taxon>Bacillota</taxon>
        <taxon>Clostridia</taxon>
        <taxon>Lachnospirales</taxon>
        <taxon>Lachnospiraceae</taxon>
        <taxon>Blautia</taxon>
    </lineage>
</organism>
<comment type="caution">
    <text evidence="2">The sequence shown here is derived from an EMBL/GenBank/DDBJ whole genome shotgun (WGS) entry which is preliminary data.</text>
</comment>
<protein>
    <submittedName>
        <fullName evidence="2">ABC transporter substrate-binding protein</fullName>
    </submittedName>
</protein>
<sequence>MLLLGCSGIPAGDSAQTVVAEDAPCQIVIEHLTLGDTPMPDLQKVADAVSAITLPKINCTVKIENIPISDHATRISLMSAQNDQLDIINTGRTVSLSEMVADGTLLPLDDLLTSHGSALLEKAGDLIKADMIDDHIYSVPANLYCGGNSGFLYNKDMADRYNIHLSETMSVEEIEAIAEALHQHGKYLLSQGDGSDNPILLGTFFPSVVPVGSSMYANGVSVFGDSGTDIINVFETEEYLAYCQLLRRWQQNGWLPADSLTSGLLVNQLFQNEEIFMTWLTSNPVEEALQAKNYGFQVDMFATTSQTPLRTNQVQEDGWGISSTSRNPEKAMEFLNLMYSNSEISNLLMNGIEGQEYQKVSDRIATYPDNVSADNIGYSRYFSVFGDFMDIYQWQPVTEDFYQDLKDFRDNITVSPLLGYTFDVSPVASEYAAVMRVLSEYLPPLECGMIVDVEGAVKNMNVLLSDAGINQIIEENQRQLDLWLADR</sequence>
<accession>A0ABV1CLX3</accession>
<gene>
    <name evidence="2" type="ORF">AAAX94_10365</name>
</gene>
<evidence type="ECO:0000313" key="3">
    <source>
        <dbReference type="Proteomes" id="UP001470752"/>
    </source>
</evidence>
<dbReference type="InterPro" id="IPR022627">
    <property type="entry name" value="DUF3502"/>
</dbReference>
<dbReference type="PANTHER" id="PTHR43649:SF17">
    <property type="entry name" value="ABC TRANSPORTER SOLUTE BINDING PROTEIN-SUGAR TRANSPORT"/>
    <property type="match status" value="1"/>
</dbReference>